<dbReference type="AlphaFoldDB" id="A0A8H4QNS0"/>
<dbReference type="GO" id="GO:0005634">
    <property type="term" value="C:nucleus"/>
    <property type="evidence" value="ECO:0007669"/>
    <property type="project" value="TreeGrafter"/>
</dbReference>
<dbReference type="Gene3D" id="1.10.510.10">
    <property type="entry name" value="Transferase(Phosphotransferase) domain 1"/>
    <property type="match status" value="1"/>
</dbReference>
<dbReference type="GO" id="GO:0005737">
    <property type="term" value="C:cytoplasm"/>
    <property type="evidence" value="ECO:0007669"/>
    <property type="project" value="TreeGrafter"/>
</dbReference>
<dbReference type="PANTHER" id="PTHR44167">
    <property type="entry name" value="OVARIAN-SPECIFIC SERINE/THREONINE-PROTEIN KINASE LOK-RELATED"/>
    <property type="match status" value="1"/>
</dbReference>
<dbReference type="InterPro" id="IPR011009">
    <property type="entry name" value="Kinase-like_dom_sf"/>
</dbReference>
<evidence type="ECO:0000313" key="3">
    <source>
        <dbReference type="Proteomes" id="UP000521872"/>
    </source>
</evidence>
<dbReference type="GO" id="GO:0005524">
    <property type="term" value="F:ATP binding"/>
    <property type="evidence" value="ECO:0007669"/>
    <property type="project" value="InterPro"/>
</dbReference>
<comment type="caution">
    <text evidence="2">The sequence shown here is derived from an EMBL/GenBank/DDBJ whole genome shotgun (WGS) entry which is preliminary data.</text>
</comment>
<accession>A0A8H4QNS0</accession>
<keyword evidence="3" id="KW-1185">Reference proteome</keyword>
<dbReference type="GO" id="GO:0004674">
    <property type="term" value="F:protein serine/threonine kinase activity"/>
    <property type="evidence" value="ECO:0007669"/>
    <property type="project" value="TreeGrafter"/>
</dbReference>
<feature type="domain" description="Protein kinase" evidence="1">
    <location>
        <begin position="42"/>
        <end position="344"/>
    </location>
</feature>
<dbReference type="PROSITE" id="PS50011">
    <property type="entry name" value="PROTEIN_KINASE_DOM"/>
    <property type="match status" value="1"/>
</dbReference>
<dbReference type="Proteomes" id="UP000521872">
    <property type="component" value="Unassembled WGS sequence"/>
</dbReference>
<dbReference type="SUPFAM" id="SSF56112">
    <property type="entry name" value="Protein kinase-like (PK-like)"/>
    <property type="match status" value="1"/>
</dbReference>
<reference evidence="2 3" key="1">
    <citation type="submission" date="2019-12" db="EMBL/GenBank/DDBJ databases">
        <authorList>
            <person name="Floudas D."/>
            <person name="Bentzer J."/>
            <person name="Ahren D."/>
            <person name="Johansson T."/>
            <person name="Persson P."/>
            <person name="Tunlid A."/>
        </authorList>
    </citation>
    <scope>NUCLEOTIDE SEQUENCE [LARGE SCALE GENOMIC DNA]</scope>
    <source>
        <strain evidence="2 3">CBS 102.39</strain>
    </source>
</reference>
<dbReference type="PANTHER" id="PTHR44167:SF24">
    <property type="entry name" value="SERINE_THREONINE-PROTEIN KINASE CHK2"/>
    <property type="match status" value="1"/>
</dbReference>
<dbReference type="SMART" id="SM00220">
    <property type="entry name" value="S_TKc"/>
    <property type="match status" value="1"/>
</dbReference>
<organism evidence="2 3">
    <name type="scientific">Agrocybe pediades</name>
    <dbReference type="NCBI Taxonomy" id="84607"/>
    <lineage>
        <taxon>Eukaryota</taxon>
        <taxon>Fungi</taxon>
        <taxon>Dikarya</taxon>
        <taxon>Basidiomycota</taxon>
        <taxon>Agaricomycotina</taxon>
        <taxon>Agaricomycetes</taxon>
        <taxon>Agaricomycetidae</taxon>
        <taxon>Agaricales</taxon>
        <taxon>Agaricineae</taxon>
        <taxon>Strophariaceae</taxon>
        <taxon>Agrocybe</taxon>
    </lineage>
</organism>
<sequence>MPNNEHDPPLLSKAEFFWIKMQPLLLKRGYRLRPRYDPNWVPSWLQPQPDGTFLSRWECEDSVRANAHILDAVRIQDGQKVVFKIVQTKTEELPIACMLSSESKRRDKRNCSVPILDVILIPEDDDHALIAMPQLLVFDQLPFRHVGELCEAALQLFDGFDFLHENNIVHRDICIANIAMDVSRIIPKGYHFCRWPTHDGIHHGIEWNTRWSVRPNQYYIIDYGLSQRCDSKSDTVLGVQGQDRTLPEMSRIVPYDPFKADVYQLGKAIKDLMADYFGFEAFSDLIDKMTVKDPALRPTAAEAAKLCGDLVAQLESSKQLKKRVWKTYDRKKADIRGWYKYAMIAFGWNPLG</sequence>
<dbReference type="InterPro" id="IPR000719">
    <property type="entry name" value="Prot_kinase_dom"/>
</dbReference>
<gene>
    <name evidence="2" type="ORF">D9613_008034</name>
</gene>
<proteinExistence type="predicted"/>
<dbReference type="EMBL" id="JAACJL010000045">
    <property type="protein sequence ID" value="KAF4613687.1"/>
    <property type="molecule type" value="Genomic_DNA"/>
</dbReference>
<evidence type="ECO:0000313" key="2">
    <source>
        <dbReference type="EMBL" id="KAF4613687.1"/>
    </source>
</evidence>
<name>A0A8H4QNS0_9AGAR</name>
<evidence type="ECO:0000259" key="1">
    <source>
        <dbReference type="PROSITE" id="PS50011"/>
    </source>
</evidence>
<dbReference type="GO" id="GO:0044773">
    <property type="term" value="P:mitotic DNA damage checkpoint signaling"/>
    <property type="evidence" value="ECO:0007669"/>
    <property type="project" value="TreeGrafter"/>
</dbReference>
<protein>
    <recommendedName>
        <fullName evidence="1">Protein kinase domain-containing protein</fullName>
    </recommendedName>
</protein>